<feature type="compositionally biased region" description="Basic residues" evidence="1">
    <location>
        <begin position="28"/>
        <end position="39"/>
    </location>
</feature>
<evidence type="ECO:0000256" key="1">
    <source>
        <dbReference type="SAM" id="MobiDB-lite"/>
    </source>
</evidence>
<proteinExistence type="predicted"/>
<dbReference type="AlphaFoldDB" id="A0A8S3QC78"/>
<dbReference type="Gene3D" id="1.20.1480.30">
    <property type="entry name" value="Designed four-helix bundle protein"/>
    <property type="match status" value="1"/>
</dbReference>
<dbReference type="OrthoDB" id="6132106at2759"/>
<name>A0A8S3QC78_MYTED</name>
<gene>
    <name evidence="2" type="ORF">MEDL_8293</name>
</gene>
<reference evidence="2" key="1">
    <citation type="submission" date="2021-03" db="EMBL/GenBank/DDBJ databases">
        <authorList>
            <person name="Bekaert M."/>
        </authorList>
    </citation>
    <scope>NUCLEOTIDE SEQUENCE</scope>
</reference>
<dbReference type="Proteomes" id="UP000683360">
    <property type="component" value="Unassembled WGS sequence"/>
</dbReference>
<feature type="compositionally biased region" description="Polar residues" evidence="1">
    <location>
        <begin position="8"/>
        <end position="21"/>
    </location>
</feature>
<evidence type="ECO:0000313" key="3">
    <source>
        <dbReference type="Proteomes" id="UP000683360"/>
    </source>
</evidence>
<organism evidence="2 3">
    <name type="scientific">Mytilus edulis</name>
    <name type="common">Blue mussel</name>
    <dbReference type="NCBI Taxonomy" id="6550"/>
    <lineage>
        <taxon>Eukaryota</taxon>
        <taxon>Metazoa</taxon>
        <taxon>Spiralia</taxon>
        <taxon>Lophotrochozoa</taxon>
        <taxon>Mollusca</taxon>
        <taxon>Bivalvia</taxon>
        <taxon>Autobranchia</taxon>
        <taxon>Pteriomorphia</taxon>
        <taxon>Mytilida</taxon>
        <taxon>Mytiloidea</taxon>
        <taxon>Mytilidae</taxon>
        <taxon>Mytilinae</taxon>
        <taxon>Mytilus</taxon>
    </lineage>
</organism>
<accession>A0A8S3QC78</accession>
<evidence type="ECO:0000313" key="2">
    <source>
        <dbReference type="EMBL" id="CAG2193081.1"/>
    </source>
</evidence>
<keyword evidence="3" id="KW-1185">Reference proteome</keyword>
<protein>
    <submittedName>
        <fullName evidence="2">Uncharacterized protein</fullName>
    </submittedName>
</protein>
<dbReference type="SUPFAM" id="SSF57997">
    <property type="entry name" value="Tropomyosin"/>
    <property type="match status" value="1"/>
</dbReference>
<feature type="region of interest" description="Disordered" evidence="1">
    <location>
        <begin position="1"/>
        <end position="61"/>
    </location>
</feature>
<comment type="caution">
    <text evidence="2">The sequence shown here is derived from an EMBL/GenBank/DDBJ whole genome shotgun (WGS) entry which is preliminary data.</text>
</comment>
<dbReference type="EMBL" id="CAJPWZ010000459">
    <property type="protein sequence ID" value="CAG2193081.1"/>
    <property type="molecule type" value="Genomic_DNA"/>
</dbReference>
<sequence>MPRRGVKRTNTSNKSDNSASNDLEVKKPSKKKTKKKNKNIGKGETSGDITNVNKPENTTHQDNVCLNDNFVNNMNQQSFSQDNFYCPSPSNMFPMPNQQICATPNPGMMAPYMSTSMTMNMPMQQISPFSQPYYQQRPPWVDEIFKRMDKFENKLNKIEQIDSVVTKLNTKVNKLEQCTERFDGKLDQVEKSTQLISDEFDSLKKSLSEFKREVDKLTKQLNLNKVSMDSIEKKNQRYCR</sequence>
<feature type="compositionally biased region" description="Polar residues" evidence="1">
    <location>
        <begin position="47"/>
        <end position="61"/>
    </location>
</feature>